<feature type="transmembrane region" description="Helical" evidence="6">
    <location>
        <begin position="103"/>
        <end position="125"/>
    </location>
</feature>
<dbReference type="GO" id="GO:0016020">
    <property type="term" value="C:membrane"/>
    <property type="evidence" value="ECO:0007669"/>
    <property type="project" value="UniProtKB-SubCell"/>
</dbReference>
<feature type="transmembrane region" description="Helical" evidence="6">
    <location>
        <begin position="173"/>
        <end position="197"/>
    </location>
</feature>
<dbReference type="Pfam" id="PF03547">
    <property type="entry name" value="Mem_trans"/>
    <property type="match status" value="1"/>
</dbReference>
<comment type="caution">
    <text evidence="7">The sequence shown here is derived from an EMBL/GenBank/DDBJ whole genome shotgun (WGS) entry which is preliminary data.</text>
</comment>
<comment type="subcellular location">
    <subcellularLocation>
        <location evidence="1">Membrane</location>
        <topology evidence="1">Multi-pass membrane protein</topology>
    </subcellularLocation>
</comment>
<evidence type="ECO:0000256" key="3">
    <source>
        <dbReference type="ARBA" id="ARBA00022989"/>
    </source>
</evidence>
<dbReference type="GO" id="GO:0055085">
    <property type="term" value="P:transmembrane transport"/>
    <property type="evidence" value="ECO:0007669"/>
    <property type="project" value="InterPro"/>
</dbReference>
<accession>A0A5N5QCH7</accession>
<gene>
    <name evidence="7" type="ORF">CTheo_7328</name>
</gene>
<feature type="transmembrane region" description="Helical" evidence="6">
    <location>
        <begin position="137"/>
        <end position="161"/>
    </location>
</feature>
<evidence type="ECO:0000256" key="1">
    <source>
        <dbReference type="ARBA" id="ARBA00004141"/>
    </source>
</evidence>
<feature type="region of interest" description="Disordered" evidence="5">
    <location>
        <begin position="290"/>
        <end position="333"/>
    </location>
</feature>
<keyword evidence="8" id="KW-1185">Reference proteome</keyword>
<evidence type="ECO:0000256" key="5">
    <source>
        <dbReference type="SAM" id="MobiDB-lite"/>
    </source>
</evidence>
<organism evidence="7 8">
    <name type="scientific">Ceratobasidium theobromae</name>
    <dbReference type="NCBI Taxonomy" id="1582974"/>
    <lineage>
        <taxon>Eukaryota</taxon>
        <taxon>Fungi</taxon>
        <taxon>Dikarya</taxon>
        <taxon>Basidiomycota</taxon>
        <taxon>Agaricomycotina</taxon>
        <taxon>Agaricomycetes</taxon>
        <taxon>Cantharellales</taxon>
        <taxon>Ceratobasidiaceae</taxon>
        <taxon>Ceratobasidium</taxon>
    </lineage>
</organism>
<evidence type="ECO:0000313" key="7">
    <source>
        <dbReference type="EMBL" id="KAB5589233.1"/>
    </source>
</evidence>
<feature type="region of interest" description="Disordered" evidence="5">
    <location>
        <begin position="1"/>
        <end position="20"/>
    </location>
</feature>
<feature type="compositionally biased region" description="Polar residues" evidence="5">
    <location>
        <begin position="295"/>
        <end position="304"/>
    </location>
</feature>
<evidence type="ECO:0000313" key="8">
    <source>
        <dbReference type="Proteomes" id="UP000383932"/>
    </source>
</evidence>
<dbReference type="InterPro" id="IPR040254">
    <property type="entry name" value="Ecm3-like"/>
</dbReference>
<keyword evidence="3 6" id="KW-1133">Transmembrane helix</keyword>
<feature type="transmembrane region" description="Helical" evidence="6">
    <location>
        <begin position="209"/>
        <end position="233"/>
    </location>
</feature>
<feature type="transmembrane region" description="Helical" evidence="6">
    <location>
        <begin position="481"/>
        <end position="505"/>
    </location>
</feature>
<evidence type="ECO:0000256" key="2">
    <source>
        <dbReference type="ARBA" id="ARBA00022692"/>
    </source>
</evidence>
<evidence type="ECO:0000256" key="4">
    <source>
        <dbReference type="ARBA" id="ARBA00023136"/>
    </source>
</evidence>
<dbReference type="Proteomes" id="UP000383932">
    <property type="component" value="Unassembled WGS sequence"/>
</dbReference>
<name>A0A5N5QCH7_9AGAM</name>
<protein>
    <submittedName>
        <fullName evidence="7">Protein ECM3</fullName>
    </submittedName>
</protein>
<feature type="transmembrane region" description="Helical" evidence="6">
    <location>
        <begin position="388"/>
        <end position="409"/>
    </location>
</feature>
<dbReference type="AlphaFoldDB" id="A0A5N5QCH7"/>
<dbReference type="InterPro" id="IPR004776">
    <property type="entry name" value="Mem_transp_PIN-like"/>
</dbReference>
<keyword evidence="4 6" id="KW-0472">Membrane</keyword>
<feature type="compositionally biased region" description="Polar residues" evidence="5">
    <location>
        <begin position="362"/>
        <end position="372"/>
    </location>
</feature>
<keyword evidence="2 6" id="KW-0812">Transmembrane</keyword>
<proteinExistence type="predicted"/>
<sequence>MNWGGARPIQWRSDDGASPNTGVIRKGVGSKNLLSRCRASLEDGRKFVLNLVRSDLERVGYCSLSPELEMPTIGALIWISARPLLKLAIATSFGYFLTKADLFGAAAAKGAVQVLLNVFLPALLFSKIVPGFTADKIAALGPLILVAFIYQLYGLAIAWGIRKIFWVPCHFQYGILAAGIWSNWVDLPTAVVMSMTASAPFSAGDTDVAVAYVSAFVLVFFVTLFGLGGYRVIKMDYPDGAMPASTEDDPESPAFHACLRFKKLCLVMRGATANLDVERALNIEGSSAIDEKSSKVASSPQSPIRHSEPSARPEASTYTYSKPEGDLACPETATPASPALTVIQNSVPGVQQSPKYSEPPANATQSTLNSTNSEPSRIRCIFLSARDFIVLLASPVTVTLIVSFVVALVPTLKALFILPPQDSNERVNIGTAPDGLPPLNIIIDTAAFIGNGSIPLGLVCLGSALARMQVVRPISRAPLSAIATFAVFKMVVGPIFGVLVVEALTHRTRLIDPNDKVLRFVCMFFSGMPTATSQVILTQLYSPDGSASDISSFLIPQYALMFITMTALSAYLLSVLF</sequence>
<feature type="region of interest" description="Disordered" evidence="5">
    <location>
        <begin position="349"/>
        <end position="372"/>
    </location>
</feature>
<dbReference type="EMBL" id="SSOP01000299">
    <property type="protein sequence ID" value="KAB5589233.1"/>
    <property type="molecule type" value="Genomic_DNA"/>
</dbReference>
<dbReference type="PANTHER" id="PTHR31274:SF1">
    <property type="entry name" value="AGL149CP"/>
    <property type="match status" value="1"/>
</dbReference>
<dbReference type="OrthoDB" id="435607at2759"/>
<feature type="transmembrane region" description="Helical" evidence="6">
    <location>
        <begin position="557"/>
        <end position="576"/>
    </location>
</feature>
<evidence type="ECO:0000256" key="6">
    <source>
        <dbReference type="SAM" id="Phobius"/>
    </source>
</evidence>
<feature type="transmembrane region" description="Helical" evidence="6">
    <location>
        <begin position="517"/>
        <end position="537"/>
    </location>
</feature>
<dbReference type="PANTHER" id="PTHR31274">
    <property type="entry name" value="PROTEIN ECM3"/>
    <property type="match status" value="1"/>
</dbReference>
<reference evidence="7 8" key="1">
    <citation type="journal article" date="2019" name="Fungal Biol. Biotechnol.">
        <title>Draft genome sequence of fastidious pathogen Ceratobasidium theobromae, which causes vascular-streak dieback in Theobroma cacao.</title>
        <authorList>
            <person name="Ali S.S."/>
            <person name="Asman A."/>
            <person name="Shao J."/>
            <person name="Firmansyah A.P."/>
            <person name="Susilo A.W."/>
            <person name="Rosmana A."/>
            <person name="McMahon P."/>
            <person name="Junaid M."/>
            <person name="Guest D."/>
            <person name="Kheng T.Y."/>
            <person name="Meinhardt L.W."/>
            <person name="Bailey B.A."/>
        </authorList>
    </citation>
    <scope>NUCLEOTIDE SEQUENCE [LARGE SCALE GENOMIC DNA]</scope>
    <source>
        <strain evidence="7 8">CT2</strain>
    </source>
</reference>